<protein>
    <submittedName>
        <fullName evidence="1">Uncharacterized protein</fullName>
    </submittedName>
</protein>
<dbReference type="Proteomes" id="UP000290657">
    <property type="component" value="Unassembled WGS sequence"/>
</dbReference>
<sequence>MSFIYIKNYTHISRELKVDFFKFVDEHKSFKLESQKILLKESALLIQLTEDSNFDEAFASIREFFQRDTNVEVEVVEKILQENNSLILVFSNNQIKRIAC</sequence>
<proteinExistence type="predicted"/>
<comment type="caution">
    <text evidence="1">The sequence shown here is derived from an EMBL/GenBank/DDBJ whole genome shotgun (WGS) entry which is preliminary data.</text>
</comment>
<dbReference type="RefSeq" id="WP_128996059.1">
    <property type="nucleotide sequence ID" value="NZ_PDKN01000003.1"/>
</dbReference>
<evidence type="ECO:0000313" key="1">
    <source>
        <dbReference type="EMBL" id="RXJ58196.1"/>
    </source>
</evidence>
<reference evidence="1 2" key="1">
    <citation type="submission" date="2017-10" db="EMBL/GenBank/DDBJ databases">
        <title>Genomics of the genus Arcobacter.</title>
        <authorList>
            <person name="Perez-Cataluna A."/>
            <person name="Figueras M.J."/>
        </authorList>
    </citation>
    <scope>NUCLEOTIDE SEQUENCE [LARGE SCALE GENOMIC DNA]</scope>
    <source>
        <strain evidence="1 2">CECT 8987</strain>
    </source>
</reference>
<dbReference type="OrthoDB" id="5365712at2"/>
<organism evidence="1 2">
    <name type="scientific">Candidatus Marinarcus aquaticus</name>
    <dbReference type="NCBI Taxonomy" id="2044504"/>
    <lineage>
        <taxon>Bacteria</taxon>
        <taxon>Pseudomonadati</taxon>
        <taxon>Campylobacterota</taxon>
        <taxon>Epsilonproteobacteria</taxon>
        <taxon>Campylobacterales</taxon>
        <taxon>Arcobacteraceae</taxon>
        <taxon>Candidatus Marinarcus</taxon>
    </lineage>
</organism>
<name>A0A4Q0XTR2_9BACT</name>
<dbReference type="EMBL" id="PDKN01000003">
    <property type="protein sequence ID" value="RXJ58196.1"/>
    <property type="molecule type" value="Genomic_DNA"/>
</dbReference>
<keyword evidence="2" id="KW-1185">Reference proteome</keyword>
<dbReference type="AlphaFoldDB" id="A0A4Q0XTR2"/>
<gene>
    <name evidence="1" type="ORF">CRV04_06725</name>
</gene>
<evidence type="ECO:0000313" key="2">
    <source>
        <dbReference type="Proteomes" id="UP000290657"/>
    </source>
</evidence>
<accession>A0A4Q0XTR2</accession>